<accession>A0A6V8LLQ1</accession>
<dbReference type="Gene3D" id="3.40.50.2000">
    <property type="entry name" value="Glycogen Phosphorylase B"/>
    <property type="match status" value="2"/>
</dbReference>
<protein>
    <submittedName>
        <fullName evidence="3">Alpha-D-kanosaminyltransferase</fullName>
        <ecNumber evidence="3">2.4.1.301</ecNumber>
    </submittedName>
</protein>
<evidence type="ECO:0000259" key="2">
    <source>
        <dbReference type="Pfam" id="PF00534"/>
    </source>
</evidence>
<keyword evidence="3" id="KW-0328">Glycosyltransferase</keyword>
<dbReference type="RefSeq" id="WP_235956798.1">
    <property type="nucleotide sequence ID" value="NZ_BLTE01000001.1"/>
</dbReference>
<name>A0A6V8LLQ1_9BACT</name>
<dbReference type="InterPro" id="IPR001296">
    <property type="entry name" value="Glyco_trans_1"/>
</dbReference>
<gene>
    <name evidence="3" type="primary">kanE_2</name>
    <name evidence="3" type="ORF">NNJEOMEG_00459</name>
</gene>
<keyword evidence="1 3" id="KW-0808">Transferase</keyword>
<comment type="caution">
    <text evidence="3">The sequence shown here is derived from an EMBL/GenBank/DDBJ whole genome shotgun (WGS) entry which is preliminary data.</text>
</comment>
<evidence type="ECO:0000313" key="4">
    <source>
        <dbReference type="Proteomes" id="UP000494245"/>
    </source>
</evidence>
<organism evidence="3 4">
    <name type="scientific">Fundidesulfovibrio magnetotacticus</name>
    <dbReference type="NCBI Taxonomy" id="2730080"/>
    <lineage>
        <taxon>Bacteria</taxon>
        <taxon>Pseudomonadati</taxon>
        <taxon>Thermodesulfobacteriota</taxon>
        <taxon>Desulfovibrionia</taxon>
        <taxon>Desulfovibrionales</taxon>
        <taxon>Desulfovibrionaceae</taxon>
        <taxon>Fundidesulfovibrio</taxon>
    </lineage>
</organism>
<dbReference type="EC" id="2.4.1.301" evidence="3"/>
<dbReference type="CDD" id="cd03809">
    <property type="entry name" value="GT4_MtfB-like"/>
    <property type="match status" value="1"/>
</dbReference>
<keyword evidence="4" id="KW-1185">Reference proteome</keyword>
<proteinExistence type="predicted"/>
<reference evidence="3 4" key="2">
    <citation type="submission" date="2020-05" db="EMBL/GenBank/DDBJ databases">
        <title>Draft genome sequence of Desulfovibrio sp. strainFSS-1.</title>
        <authorList>
            <person name="Shimoshige H."/>
            <person name="Kobayashi H."/>
            <person name="Maekawa T."/>
        </authorList>
    </citation>
    <scope>NUCLEOTIDE SEQUENCE [LARGE SCALE GENOMIC DNA]</scope>
    <source>
        <strain evidence="3 4">SIID29052-01</strain>
    </source>
</reference>
<dbReference type="Pfam" id="PF00534">
    <property type="entry name" value="Glycos_transf_1"/>
    <property type="match status" value="1"/>
</dbReference>
<reference evidence="3 4" key="1">
    <citation type="submission" date="2020-04" db="EMBL/GenBank/DDBJ databases">
        <authorList>
            <consortium name="Desulfovibrio sp. FSS-1 genome sequencing consortium"/>
            <person name="Shimoshige H."/>
            <person name="Kobayashi H."/>
            <person name="Maekawa T."/>
        </authorList>
    </citation>
    <scope>NUCLEOTIDE SEQUENCE [LARGE SCALE GENOMIC DNA]</scope>
    <source>
        <strain evidence="3 4">SIID29052-01</strain>
    </source>
</reference>
<dbReference type="Proteomes" id="UP000494245">
    <property type="component" value="Unassembled WGS sequence"/>
</dbReference>
<dbReference type="PANTHER" id="PTHR46401">
    <property type="entry name" value="GLYCOSYLTRANSFERASE WBBK-RELATED"/>
    <property type="match status" value="1"/>
</dbReference>
<dbReference type="SUPFAM" id="SSF53756">
    <property type="entry name" value="UDP-Glycosyltransferase/glycogen phosphorylase"/>
    <property type="match status" value="1"/>
</dbReference>
<evidence type="ECO:0000313" key="3">
    <source>
        <dbReference type="EMBL" id="GFK92634.1"/>
    </source>
</evidence>
<dbReference type="GO" id="GO:0016757">
    <property type="term" value="F:glycosyltransferase activity"/>
    <property type="evidence" value="ECO:0007669"/>
    <property type="project" value="UniProtKB-KW"/>
</dbReference>
<dbReference type="EMBL" id="BLTE01000001">
    <property type="protein sequence ID" value="GFK92634.1"/>
    <property type="molecule type" value="Genomic_DNA"/>
</dbReference>
<feature type="domain" description="Glycosyl transferase family 1" evidence="2">
    <location>
        <begin position="199"/>
        <end position="356"/>
    </location>
</feature>
<dbReference type="AlphaFoldDB" id="A0A6V8LLQ1"/>
<sequence length="382" mass="42287">MPKVLRVGIDASPLSYPYRTGIGRYLESILPHVVESAGDRARFTLFAGKPLVNPVALDLVERGLARARTVNTPSLYAWQQTGMLVQRLFTRLDVFFSPDGLFPPFLPGKAVGMYHDVLWEAHPETLAWHIRSVFRLRHKAGLKRADRALTCSQASRGEMLRVFGKVAQKLEILPTHGVDMVHFRPPGEDEAHLARDFRERHGLTEPFLLTAGNLQPHKNLSVVPLALDILRRAGREIPMLAVAGFGDREALLATLPEGFPKERVRCLGYLSEADLCQAYRLALAYVFPSLYEGFGFPVVEAQASGAPVVYADAASLPEVAGDAGLAFDPASPEDLAARLAQVLDDPDLRKRMVAKGFVQSSRYRWDRAGETLWRVLRETAGA</sequence>
<evidence type="ECO:0000256" key="1">
    <source>
        <dbReference type="ARBA" id="ARBA00022679"/>
    </source>
</evidence>
<dbReference type="PANTHER" id="PTHR46401:SF2">
    <property type="entry name" value="GLYCOSYLTRANSFERASE WBBK-RELATED"/>
    <property type="match status" value="1"/>
</dbReference>